<dbReference type="Gene3D" id="3.40.50.720">
    <property type="entry name" value="NAD(P)-binding Rossmann-like Domain"/>
    <property type="match status" value="1"/>
</dbReference>
<proteinExistence type="predicted"/>
<dbReference type="EMBL" id="VIWT01000004">
    <property type="protein sequence ID" value="TWF83014.1"/>
    <property type="molecule type" value="Genomic_DNA"/>
</dbReference>
<dbReference type="InterPro" id="IPR036291">
    <property type="entry name" value="NAD(P)-bd_dom_sf"/>
</dbReference>
<dbReference type="Proteomes" id="UP000317940">
    <property type="component" value="Unassembled WGS sequence"/>
</dbReference>
<sequence length="344" mass="35162">MTARPMANREIRLAARPAGLPGPEHFALVEAPVPDPGPGQVLVRNRWFRLSASLRMMISEGATEVEGVPLPALGPGDVLGGEALGEVLAAPAGSGLRAGQLVRHPLGWREYAAVPVAACLPVGDELPDPVAQLGHGATAYAALTRGLALRRDDTVLVTAASGAIGSMAGQLARLLGAGRVVGTTGSAAKAARLVAEFGFDAAVVRGAAEPLAEQLARAAPAGFDAVLDAAGGEQLAAAVATARTGARIALIGALAGQLAPGGAGRSAPVTLDSFQLLVKKLTLRGYSADDDPDVAAEWPAVFGRWLRDGRIRFPHQRVAGLERAPQALVELMAGQRFGAVIVEL</sequence>
<dbReference type="SUPFAM" id="SSF51735">
    <property type="entry name" value="NAD(P)-binding Rossmann-fold domains"/>
    <property type="match status" value="1"/>
</dbReference>
<dbReference type="InterPro" id="IPR013149">
    <property type="entry name" value="ADH-like_C"/>
</dbReference>
<dbReference type="OrthoDB" id="9805663at2"/>
<accession>A0A561T7C8</accession>
<keyword evidence="1" id="KW-0560">Oxidoreductase</keyword>
<dbReference type="Pfam" id="PF00107">
    <property type="entry name" value="ADH_zinc_N"/>
    <property type="match status" value="1"/>
</dbReference>
<dbReference type="InterPro" id="IPR041694">
    <property type="entry name" value="ADH_N_2"/>
</dbReference>
<dbReference type="SMART" id="SM00829">
    <property type="entry name" value="PKS_ER"/>
    <property type="match status" value="1"/>
</dbReference>
<name>A0A561T7C8_9ACTN</name>
<feature type="domain" description="Enoyl reductase (ER)" evidence="2">
    <location>
        <begin position="22"/>
        <end position="342"/>
    </location>
</feature>
<evidence type="ECO:0000259" key="2">
    <source>
        <dbReference type="SMART" id="SM00829"/>
    </source>
</evidence>
<evidence type="ECO:0000313" key="4">
    <source>
        <dbReference type="Proteomes" id="UP000317940"/>
    </source>
</evidence>
<evidence type="ECO:0000256" key="1">
    <source>
        <dbReference type="ARBA" id="ARBA00023002"/>
    </source>
</evidence>
<dbReference type="AlphaFoldDB" id="A0A561T7C8"/>
<keyword evidence="4" id="KW-1185">Reference proteome</keyword>
<dbReference type="PANTHER" id="PTHR43205:SF7">
    <property type="entry name" value="PROSTAGLANDIN REDUCTASE 1"/>
    <property type="match status" value="1"/>
</dbReference>
<dbReference type="SUPFAM" id="SSF50129">
    <property type="entry name" value="GroES-like"/>
    <property type="match status" value="1"/>
</dbReference>
<organism evidence="3 4">
    <name type="scientific">Kitasatospora viridis</name>
    <dbReference type="NCBI Taxonomy" id="281105"/>
    <lineage>
        <taxon>Bacteria</taxon>
        <taxon>Bacillati</taxon>
        <taxon>Actinomycetota</taxon>
        <taxon>Actinomycetes</taxon>
        <taxon>Kitasatosporales</taxon>
        <taxon>Streptomycetaceae</taxon>
        <taxon>Kitasatospora</taxon>
    </lineage>
</organism>
<dbReference type="PANTHER" id="PTHR43205">
    <property type="entry name" value="PROSTAGLANDIN REDUCTASE"/>
    <property type="match status" value="1"/>
</dbReference>
<protein>
    <submittedName>
        <fullName evidence="3">2-alkenal reductase</fullName>
    </submittedName>
</protein>
<dbReference type="Gene3D" id="3.90.180.10">
    <property type="entry name" value="Medium-chain alcohol dehydrogenases, catalytic domain"/>
    <property type="match status" value="1"/>
</dbReference>
<dbReference type="GO" id="GO:0016628">
    <property type="term" value="F:oxidoreductase activity, acting on the CH-CH group of donors, NAD or NADP as acceptor"/>
    <property type="evidence" value="ECO:0007669"/>
    <property type="project" value="InterPro"/>
</dbReference>
<dbReference type="InterPro" id="IPR045010">
    <property type="entry name" value="MDR_fam"/>
</dbReference>
<reference evidence="3 4" key="1">
    <citation type="submission" date="2019-06" db="EMBL/GenBank/DDBJ databases">
        <title>Sequencing the genomes of 1000 actinobacteria strains.</title>
        <authorList>
            <person name="Klenk H.-P."/>
        </authorList>
    </citation>
    <scope>NUCLEOTIDE SEQUENCE [LARGE SCALE GENOMIC DNA]</scope>
    <source>
        <strain evidence="3 4">DSM 44826</strain>
    </source>
</reference>
<dbReference type="Pfam" id="PF16884">
    <property type="entry name" value="ADH_N_2"/>
    <property type="match status" value="1"/>
</dbReference>
<gene>
    <name evidence="3" type="ORF">FHX73_14497</name>
</gene>
<dbReference type="RefSeq" id="WP_145910375.1">
    <property type="nucleotide sequence ID" value="NZ_BAAAMZ010000009.1"/>
</dbReference>
<dbReference type="CDD" id="cd05288">
    <property type="entry name" value="PGDH"/>
    <property type="match status" value="1"/>
</dbReference>
<dbReference type="InterPro" id="IPR011032">
    <property type="entry name" value="GroES-like_sf"/>
</dbReference>
<comment type="caution">
    <text evidence="3">The sequence shown here is derived from an EMBL/GenBank/DDBJ whole genome shotgun (WGS) entry which is preliminary data.</text>
</comment>
<dbReference type="InterPro" id="IPR020843">
    <property type="entry name" value="ER"/>
</dbReference>
<evidence type="ECO:0000313" key="3">
    <source>
        <dbReference type="EMBL" id="TWF83014.1"/>
    </source>
</evidence>